<accession>A0ABY5ZVB9</accession>
<gene>
    <name evidence="3" type="ORF">N4T19_17165</name>
</gene>
<name>A0ABY5ZVB9_9BURK</name>
<dbReference type="InterPro" id="IPR013783">
    <property type="entry name" value="Ig-like_fold"/>
</dbReference>
<protein>
    <submittedName>
        <fullName evidence="3">DUF5979 domain-containing protein</fullName>
    </submittedName>
</protein>
<reference evidence="3" key="1">
    <citation type="submission" date="2022-09" db="EMBL/GenBank/DDBJ databases">
        <title>Bacterial diversity in gut of crayfish and pufferfish.</title>
        <authorList>
            <person name="Huang Y."/>
        </authorList>
    </citation>
    <scope>NUCLEOTIDE SEQUENCE</scope>
    <source>
        <strain evidence="3">PR12</strain>
    </source>
</reference>
<feature type="domain" description="DUF5979" evidence="2">
    <location>
        <begin position="1106"/>
        <end position="1202"/>
    </location>
</feature>
<keyword evidence="1" id="KW-0732">Signal</keyword>
<evidence type="ECO:0000256" key="1">
    <source>
        <dbReference type="SAM" id="SignalP"/>
    </source>
</evidence>
<feature type="domain" description="DUF5979" evidence="2">
    <location>
        <begin position="1211"/>
        <end position="1302"/>
    </location>
</feature>
<evidence type="ECO:0000259" key="2">
    <source>
        <dbReference type="Pfam" id="PF19407"/>
    </source>
</evidence>
<feature type="signal peptide" evidence="1">
    <location>
        <begin position="1"/>
        <end position="49"/>
    </location>
</feature>
<feature type="domain" description="DUF5979" evidence="2">
    <location>
        <begin position="1644"/>
        <end position="1727"/>
    </location>
</feature>
<feature type="domain" description="DUF5979" evidence="2">
    <location>
        <begin position="1421"/>
        <end position="1516"/>
    </location>
</feature>
<feature type="chain" id="PRO_5046329541" evidence="1">
    <location>
        <begin position="50"/>
        <end position="1765"/>
    </location>
</feature>
<dbReference type="Pfam" id="PF19407">
    <property type="entry name" value="DUF5979"/>
    <property type="match status" value="6"/>
</dbReference>
<keyword evidence="4" id="KW-1185">Reference proteome</keyword>
<organism evidence="3 4">
    <name type="scientific">Comamonas squillarum</name>
    <dbReference type="NCBI Taxonomy" id="2977320"/>
    <lineage>
        <taxon>Bacteria</taxon>
        <taxon>Pseudomonadati</taxon>
        <taxon>Pseudomonadota</taxon>
        <taxon>Betaproteobacteria</taxon>
        <taxon>Burkholderiales</taxon>
        <taxon>Comamonadaceae</taxon>
        <taxon>Comamonas</taxon>
    </lineage>
</organism>
<feature type="domain" description="DUF5979" evidence="2">
    <location>
        <begin position="1525"/>
        <end position="1623"/>
    </location>
</feature>
<proteinExistence type="predicted"/>
<dbReference type="RefSeq" id="WP_260718614.1">
    <property type="nucleotide sequence ID" value="NZ_CP104377.1"/>
</dbReference>
<dbReference type="InterPro" id="IPR046022">
    <property type="entry name" value="DUF5979"/>
</dbReference>
<evidence type="ECO:0000313" key="4">
    <source>
        <dbReference type="Proteomes" id="UP001058290"/>
    </source>
</evidence>
<sequence length="1765" mass="177029">MIKNYLHRMRWEAQGPATRPNGGALRGAVIGRALLALAGLCALASPAQAAITITSAVVSADGSGPFDADNNPGNDSGPANGVVRSQDTVLYTIGYNASDTSNSVITATLPAGMRWDPTATAASVCNGPGGGSLNAARTVLTCNRQPASAGVESFQVLSWVGNVANGASVALTAASSGSSVTSAPVTVSATPKTDTRTRVEAANIVRAETSTGSNVWERRMPVTISLGALLPASGNFKGYEALQNPVSVTIKVQTGAVVRTCPAGATCSQPGGPGTDVTVQFTSPTTHFLDAVNPGGYEATWRQTATAIVQIGVPEIPNFPAGQNSAITAQLVNFAPLGLGGQPDAVPAPGYQPGYVCPAGANGTQTCATATVSRTQTLQLAISGGAVYDNVNLIYGDGHGYTQNFEKVVPGQAFNALMGVGNRPTSEDPATDAQSCVAWNPALLELRAAASLKLSNLAIFYQPTNLLSPDVAPANMVMEYSAQPYADDAARRAANCGVAGDGNPLWTSNYASLPPNTITSVRYAYIPNLTPGQTLGLVLPLQRSSSAASLALADDAPLPWFFQYFTAASGRVYSTFDGNSSTAGANGGGYVQAASALVRHSIALPGSVSPGDIFPISVTPTTIGATTPGVNGVSRNVQITLDFPNTYIQPLESSIAPALPPGATYVLTPANLGPDGLPGTADDGAPAKLVLNLGDLAAPGGAVGPAPYQGHATAHPAITFQVQAAYISPVGTYPLVGLVAANNDLSFADYTGVPNIVPAALLQDRNERVSTTVSGVAGFQMSKALVSGGTVDNSDPANPVTRITAGQPFTYAISFGNATSTAKGQLRMVDVLPFDGDDRGTTGLGPLQMVSATAAMGGSGQGTIGIEYTTTAAATVRAAVQTPGNEDAATGVAWTAYAGGAFPAGVTALRFTTSSTLQPGYSGIANLTMRSASPLAPTTELYNDVFGRELSPGGLVLTASGQVELRGQAAASLTGLVFNDLNMNNTLDAGEAGVAGITATLTCDAGPACTAGETHSAVTDASGVYSFAPGATVDGQANFPGLASGSWTLSIAPDAQWLAVGATPGTVNGAASGTAVDRSISGIVVPTGGTAVDYLFAERQQGSLTINKALVLPAGVTGPFDFAFTATCDLPTAGFTYPATLTGYPANTSVTIDEVPATANCTVTEDTPLPAAPASYEWAAPSAPAPVVIAANGNAAVTVTNTLNALYGSITITKDLVLPGDAPGPFTFSYTATCDLPTAGSVFPASLTYPTATSTTIANVPAGAQCVVAEGPLPAAPANYTWGPAAANANVTVPLNASAPVTMASSLVRLTAGIEVTKTLALPSGVTGPFSFGFTATCNLPSAGSTFTATLANYPTNTRVTIPGIPSGASCAVTENTPLPTAPDGYEWAAPSVPAPVTVPSSGVASVAVTNALNQQFGSITINKTLTLPNGVTGPFNFTYTATCDLPSAGTVFPASLSYPTATSATIANVPAGAQCVVAEGPLPTPPANFSWGPAAANVNVTVSANSAVAATMASTLVRQQAGIEVTKTLALPSGVTGPFSFGFTATCDLPSAGSVYTATLADYPTNTKVTIANVPAGANCTVVEDQPLPTAPANYVWAAPSVPAPVVVPSTGAVAVGVTNALTGQTGDILVNLNTTLPDGVAGPFSFVVTATCNLPTAGTTHSVTIVSPPASATGTITGAQAGAECTIAQTLPAAPAGYQWDAPTLEGSPVTIAANTNVPVTVSNSLVKAQAGTPTPVPVDSRVALLLLALLLAAGASLQLRKR</sequence>
<dbReference type="SUPFAM" id="SSF117074">
    <property type="entry name" value="Hypothetical protein PA1324"/>
    <property type="match status" value="1"/>
</dbReference>
<feature type="domain" description="DUF5979" evidence="2">
    <location>
        <begin position="1315"/>
        <end position="1412"/>
    </location>
</feature>
<dbReference type="Gene3D" id="2.60.40.10">
    <property type="entry name" value="Immunoglobulins"/>
    <property type="match status" value="1"/>
</dbReference>
<dbReference type="Proteomes" id="UP001058290">
    <property type="component" value="Chromosome"/>
</dbReference>
<evidence type="ECO:0000313" key="3">
    <source>
        <dbReference type="EMBL" id="UXC17421.1"/>
    </source>
</evidence>
<dbReference type="EMBL" id="CP104377">
    <property type="protein sequence ID" value="UXC17421.1"/>
    <property type="molecule type" value="Genomic_DNA"/>
</dbReference>